<dbReference type="Proteomes" id="UP000324800">
    <property type="component" value="Unassembled WGS sequence"/>
</dbReference>
<accession>A0A5J4T9G9</accession>
<dbReference type="OrthoDB" id="10691442at2759"/>
<evidence type="ECO:0000313" key="1">
    <source>
        <dbReference type="EMBL" id="KAA6354180.1"/>
    </source>
</evidence>
<evidence type="ECO:0008006" key="3">
    <source>
        <dbReference type="Google" id="ProtNLM"/>
    </source>
</evidence>
<comment type="caution">
    <text evidence="1">The sequence shown here is derived from an EMBL/GenBank/DDBJ whole genome shotgun (WGS) entry which is preliminary data.</text>
</comment>
<feature type="non-terminal residue" evidence="1">
    <location>
        <position position="221"/>
    </location>
</feature>
<proteinExistence type="predicted"/>
<reference evidence="1 2" key="1">
    <citation type="submission" date="2019-03" db="EMBL/GenBank/DDBJ databases">
        <title>Single cell metagenomics reveals metabolic interactions within the superorganism composed of flagellate Streblomastix strix and complex community of Bacteroidetes bacteria on its surface.</title>
        <authorList>
            <person name="Treitli S.C."/>
            <person name="Kolisko M."/>
            <person name="Husnik F."/>
            <person name="Keeling P."/>
            <person name="Hampl V."/>
        </authorList>
    </citation>
    <scope>NUCLEOTIDE SEQUENCE [LARGE SCALE GENOMIC DNA]</scope>
    <source>
        <strain evidence="1">ST1C</strain>
    </source>
</reference>
<dbReference type="EMBL" id="SNRW01036758">
    <property type="protein sequence ID" value="KAA6354180.1"/>
    <property type="molecule type" value="Genomic_DNA"/>
</dbReference>
<name>A0A5J4T9G9_9EUKA</name>
<evidence type="ECO:0000313" key="2">
    <source>
        <dbReference type="Proteomes" id="UP000324800"/>
    </source>
</evidence>
<dbReference type="AlphaFoldDB" id="A0A5J4T9G9"/>
<gene>
    <name evidence="1" type="ORF">EZS28_050293</name>
</gene>
<sequence>MVDITDYFIKTGLIQLDKGDLNINNLDVKDIIIQGQSVIQANEGTEKVNIIGSKFENVERQITGNGSIIEGYMNNNNGKIIVSSTTFKNCKLDTSTGLGGAIYLKIQLGEIELSEVTMNQCSAKNGGAIYSSLIEGSSMIIKDSSSFSECKSIAGNGGAMYIDIDLTSQSKFELIDTTCQSCQSKDSTPPSSSTSPFGFGGAIFITAQGQYDPLKNGKALK</sequence>
<protein>
    <recommendedName>
        <fullName evidence="3">Right handed beta helix domain-containing protein</fullName>
    </recommendedName>
</protein>
<organism evidence="1 2">
    <name type="scientific">Streblomastix strix</name>
    <dbReference type="NCBI Taxonomy" id="222440"/>
    <lineage>
        <taxon>Eukaryota</taxon>
        <taxon>Metamonada</taxon>
        <taxon>Preaxostyla</taxon>
        <taxon>Oxymonadida</taxon>
        <taxon>Streblomastigidae</taxon>
        <taxon>Streblomastix</taxon>
    </lineage>
</organism>